<dbReference type="Proteomes" id="UP000095563">
    <property type="component" value="Unassembled WGS sequence"/>
</dbReference>
<keyword evidence="3 6" id="KW-0812">Transmembrane</keyword>
<dbReference type="AlphaFoldDB" id="A0A174SKM3"/>
<dbReference type="EMBL" id="CZBO01000002">
    <property type="protein sequence ID" value="CUP98274.1"/>
    <property type="molecule type" value="Genomic_DNA"/>
</dbReference>
<dbReference type="Pfam" id="PF06271">
    <property type="entry name" value="RDD"/>
    <property type="match status" value="1"/>
</dbReference>
<feature type="domain" description="RDD" evidence="7">
    <location>
        <begin position="15"/>
        <end position="178"/>
    </location>
</feature>
<accession>A0A174SKM3</accession>
<sequence length="188" mass="21047">MKISKGRGENRSLYLRRAIATFIDWYLASVLAGIPVLLIYNLENGDGNIARSLESMSINYALVAGTLAILAASSYYLLLPTLWRNGQTLGKRFLGIKITNLDNGEVKFKDLFKREIIGVMLVEGGIICSSEYLRQMLTIVSNINTYKVLSILASIITFISIILIFITKENRMIHDIISKTKVIEIKNA</sequence>
<evidence type="ECO:0000256" key="1">
    <source>
        <dbReference type="ARBA" id="ARBA00004651"/>
    </source>
</evidence>
<dbReference type="GO" id="GO:0005886">
    <property type="term" value="C:plasma membrane"/>
    <property type="evidence" value="ECO:0007669"/>
    <property type="project" value="UniProtKB-SubCell"/>
</dbReference>
<feature type="transmembrane region" description="Helical" evidence="6">
    <location>
        <begin position="60"/>
        <end position="83"/>
    </location>
</feature>
<evidence type="ECO:0000256" key="3">
    <source>
        <dbReference type="ARBA" id="ARBA00022692"/>
    </source>
</evidence>
<comment type="subcellular location">
    <subcellularLocation>
        <location evidence="1">Cell membrane</location>
        <topology evidence="1">Multi-pass membrane protein</topology>
    </subcellularLocation>
</comment>
<evidence type="ECO:0000256" key="2">
    <source>
        <dbReference type="ARBA" id="ARBA00022475"/>
    </source>
</evidence>
<feature type="transmembrane region" description="Helical" evidence="6">
    <location>
        <begin position="116"/>
        <end position="133"/>
    </location>
</feature>
<gene>
    <name evidence="8" type="ORF">ERS852568_01427</name>
</gene>
<proteinExistence type="predicted"/>
<evidence type="ECO:0000313" key="8">
    <source>
        <dbReference type="EMBL" id="CUP98274.1"/>
    </source>
</evidence>
<keyword evidence="4 6" id="KW-1133">Transmembrane helix</keyword>
<name>A0A174SKM3_9CLOT</name>
<evidence type="ECO:0000259" key="7">
    <source>
        <dbReference type="Pfam" id="PF06271"/>
    </source>
</evidence>
<dbReference type="InterPro" id="IPR051791">
    <property type="entry name" value="Pra-immunoreactive"/>
</dbReference>
<keyword evidence="2" id="KW-1003">Cell membrane</keyword>
<evidence type="ECO:0000256" key="4">
    <source>
        <dbReference type="ARBA" id="ARBA00022989"/>
    </source>
</evidence>
<feature type="transmembrane region" description="Helical" evidence="6">
    <location>
        <begin position="21"/>
        <end position="40"/>
    </location>
</feature>
<dbReference type="PANTHER" id="PTHR36115">
    <property type="entry name" value="PROLINE-RICH ANTIGEN HOMOLOG-RELATED"/>
    <property type="match status" value="1"/>
</dbReference>
<evidence type="ECO:0000256" key="5">
    <source>
        <dbReference type="ARBA" id="ARBA00023136"/>
    </source>
</evidence>
<reference evidence="8 9" key="1">
    <citation type="submission" date="2015-09" db="EMBL/GenBank/DDBJ databases">
        <authorList>
            <consortium name="Pathogen Informatics"/>
        </authorList>
    </citation>
    <scope>NUCLEOTIDE SEQUENCE [LARGE SCALE GENOMIC DNA]</scope>
    <source>
        <strain evidence="8 9">2789STDY5834956</strain>
    </source>
</reference>
<protein>
    <submittedName>
        <fullName evidence="8">RDD domain-containing protein</fullName>
    </submittedName>
</protein>
<feature type="transmembrane region" description="Helical" evidence="6">
    <location>
        <begin position="145"/>
        <end position="166"/>
    </location>
</feature>
<keyword evidence="5 6" id="KW-0472">Membrane</keyword>
<dbReference type="InterPro" id="IPR010432">
    <property type="entry name" value="RDD"/>
</dbReference>
<evidence type="ECO:0000313" key="9">
    <source>
        <dbReference type="Proteomes" id="UP000095563"/>
    </source>
</evidence>
<evidence type="ECO:0000256" key="6">
    <source>
        <dbReference type="SAM" id="Phobius"/>
    </source>
</evidence>
<organism evidence="8 9">
    <name type="scientific">Clostridium baratii</name>
    <dbReference type="NCBI Taxonomy" id="1561"/>
    <lineage>
        <taxon>Bacteria</taxon>
        <taxon>Bacillati</taxon>
        <taxon>Bacillota</taxon>
        <taxon>Clostridia</taxon>
        <taxon>Eubacteriales</taxon>
        <taxon>Clostridiaceae</taxon>
        <taxon>Clostridium</taxon>
    </lineage>
</organism>
<dbReference type="RefSeq" id="WP_055207390.1">
    <property type="nucleotide sequence ID" value="NZ_CZBO01000002.1"/>
</dbReference>